<accession>A0A7D6CDL9</accession>
<sequence length="260" mass="27949">MSTYQFARRGRATSAKRRKIVVATAFALAAAALIPLMNRTNASAATPDEVSLHCRDGSPLLENCTFIQRREATAGGNSFRVSEVQNNCDGTVPDPFSLAVSVRSTTEVQLENGAFFNVSGTPSLLEAIGATATSVKNRFKILGFGEDSAVTVTIRADVEPGQRAAIYFRPEVVESGGYLEAEYKQAQDGTKVFFFPEQNADTVLVRFPLANDNGDPKGFYWIRSMPCRENSRLVIPGFDTADFGGLDGAFGITDTPVAAG</sequence>
<feature type="chain" id="PRO_5028245549" description="DUF4352 domain-containing protein" evidence="1">
    <location>
        <begin position="45"/>
        <end position="260"/>
    </location>
</feature>
<dbReference type="AlphaFoldDB" id="A0A7D6CDL9"/>
<gene>
    <name evidence="2" type="ORF">HZU44_07160</name>
</gene>
<protein>
    <recommendedName>
        <fullName evidence="3">DUF4352 domain-containing protein</fullName>
    </recommendedName>
</protein>
<feature type="signal peptide" evidence="1">
    <location>
        <begin position="1"/>
        <end position="44"/>
    </location>
</feature>
<organism evidence="2">
    <name type="scientific">Micromonospora carbonacea</name>
    <dbReference type="NCBI Taxonomy" id="47853"/>
    <lineage>
        <taxon>Bacteria</taxon>
        <taxon>Bacillati</taxon>
        <taxon>Actinomycetota</taxon>
        <taxon>Actinomycetes</taxon>
        <taxon>Micromonosporales</taxon>
        <taxon>Micromonosporaceae</taxon>
        <taxon>Micromonospora</taxon>
    </lineage>
</organism>
<name>A0A7D6CDL9_9ACTN</name>
<evidence type="ECO:0000313" key="2">
    <source>
        <dbReference type="EMBL" id="QLJ99863.1"/>
    </source>
</evidence>
<evidence type="ECO:0000256" key="1">
    <source>
        <dbReference type="SAM" id="SignalP"/>
    </source>
</evidence>
<dbReference type="EMBL" id="CP058905">
    <property type="protein sequence ID" value="QLJ99863.1"/>
    <property type="molecule type" value="Genomic_DNA"/>
</dbReference>
<evidence type="ECO:0008006" key="3">
    <source>
        <dbReference type="Google" id="ProtNLM"/>
    </source>
</evidence>
<proteinExistence type="predicted"/>
<keyword evidence="1" id="KW-0732">Signal</keyword>
<reference evidence="2" key="1">
    <citation type="submission" date="2020-08" db="EMBL/GenBank/DDBJ databases">
        <title>A bifunctional nitrone conjugated secondary metabolite targeting the ribosome.</title>
        <authorList>
            <person name="Limbrick E.M."/>
            <person name="Graf M."/>
            <person name="Derewacz D.K."/>
            <person name="Nguyen F."/>
            <person name="Spraggins J.M."/>
            <person name="Wieland M."/>
            <person name="Ynigez-Gutierrez A.E."/>
            <person name="Reisman B.J."/>
            <person name="Zinshteyn B."/>
            <person name="McCulloch K."/>
            <person name="Iverson T.M."/>
            <person name="Green R."/>
            <person name="Wilson D.N."/>
            <person name="Bachmann B.O."/>
        </authorList>
    </citation>
    <scope>NUCLEOTIDE SEQUENCE</scope>
    <source>
        <strain evidence="2">Africana</strain>
    </source>
</reference>